<protein>
    <submittedName>
        <fullName evidence="1">Uncharacterized protein</fullName>
    </submittedName>
</protein>
<evidence type="ECO:0000313" key="2">
    <source>
        <dbReference type="Proteomes" id="UP001500979"/>
    </source>
</evidence>
<dbReference type="EMBL" id="BAAAUX010000005">
    <property type="protein sequence ID" value="GAA2778132.1"/>
    <property type="molecule type" value="Genomic_DNA"/>
</dbReference>
<reference evidence="1 2" key="1">
    <citation type="journal article" date="2019" name="Int. J. Syst. Evol. Microbiol.">
        <title>The Global Catalogue of Microorganisms (GCM) 10K type strain sequencing project: providing services to taxonomists for standard genome sequencing and annotation.</title>
        <authorList>
            <consortium name="The Broad Institute Genomics Platform"/>
            <consortium name="The Broad Institute Genome Sequencing Center for Infectious Disease"/>
            <person name="Wu L."/>
            <person name="Ma J."/>
        </authorList>
    </citation>
    <scope>NUCLEOTIDE SEQUENCE [LARGE SCALE GENOMIC DNA]</scope>
    <source>
        <strain evidence="1 2">JCM 9383</strain>
    </source>
</reference>
<dbReference type="Proteomes" id="UP001500979">
    <property type="component" value="Unassembled WGS sequence"/>
</dbReference>
<evidence type="ECO:0000313" key="1">
    <source>
        <dbReference type="EMBL" id="GAA2778132.1"/>
    </source>
</evidence>
<sequence length="66" mass="7287">MKVYRKQMKDIVVGDVVAGDAKGWWRITKVDSWGSKSSVWLTGINTATGEIGNLWGNGQDYRDLAG</sequence>
<proteinExistence type="predicted"/>
<accession>A0ABN3V6B5</accession>
<keyword evidence="2" id="KW-1185">Reference proteome</keyword>
<name>A0ABN3V6B5_9PSEU</name>
<comment type="caution">
    <text evidence="1">The sequence shown here is derived from an EMBL/GenBank/DDBJ whole genome shotgun (WGS) entry which is preliminary data.</text>
</comment>
<gene>
    <name evidence="1" type="ORF">GCM10010470_09160</name>
</gene>
<organism evidence="1 2">
    <name type="scientific">Saccharopolyspora taberi</name>
    <dbReference type="NCBI Taxonomy" id="60895"/>
    <lineage>
        <taxon>Bacteria</taxon>
        <taxon>Bacillati</taxon>
        <taxon>Actinomycetota</taxon>
        <taxon>Actinomycetes</taxon>
        <taxon>Pseudonocardiales</taxon>
        <taxon>Pseudonocardiaceae</taxon>
        <taxon>Saccharopolyspora</taxon>
    </lineage>
</organism>